<protein>
    <submittedName>
        <fullName evidence="1">Uncharacterized protein</fullName>
    </submittedName>
</protein>
<name>A0A6J5MQW0_9CAUD</name>
<dbReference type="EMBL" id="LR797155">
    <property type="protein sequence ID" value="CAB4190251.1"/>
    <property type="molecule type" value="Genomic_DNA"/>
</dbReference>
<dbReference type="EMBL" id="LR796445">
    <property type="protein sequence ID" value="CAB4145889.1"/>
    <property type="molecule type" value="Genomic_DNA"/>
</dbReference>
<organism evidence="1">
    <name type="scientific">uncultured Caudovirales phage</name>
    <dbReference type="NCBI Taxonomy" id="2100421"/>
    <lineage>
        <taxon>Viruses</taxon>
        <taxon>Duplodnaviria</taxon>
        <taxon>Heunggongvirae</taxon>
        <taxon>Uroviricota</taxon>
        <taxon>Caudoviricetes</taxon>
        <taxon>Peduoviridae</taxon>
        <taxon>Maltschvirus</taxon>
        <taxon>Maltschvirus maltsch</taxon>
    </lineage>
</organism>
<evidence type="ECO:0000313" key="2">
    <source>
        <dbReference type="EMBL" id="CAB4190251.1"/>
    </source>
</evidence>
<sequence length="64" mass="6921">MITATIVIKDVPDGEYTIEGVLDRPEALDEPPTPALIIATYISANIAKISDEAIAWYNTMGEAK</sequence>
<reference evidence="1" key="1">
    <citation type="submission" date="2020-04" db="EMBL/GenBank/DDBJ databases">
        <authorList>
            <person name="Chiriac C."/>
            <person name="Salcher M."/>
            <person name="Ghai R."/>
            <person name="Kavagutti S V."/>
        </authorList>
    </citation>
    <scope>NUCLEOTIDE SEQUENCE</scope>
</reference>
<proteinExistence type="predicted"/>
<accession>A0A6J5MQW0</accession>
<evidence type="ECO:0000313" key="1">
    <source>
        <dbReference type="EMBL" id="CAB4145889.1"/>
    </source>
</evidence>
<gene>
    <name evidence="2" type="ORF">UFOVP1207_58</name>
    <name evidence="1" type="ORF">UFOVP474_62</name>
</gene>